<dbReference type="GO" id="GO:0003852">
    <property type="term" value="F:2-isopropylmalate synthase activity"/>
    <property type="evidence" value="ECO:0007669"/>
    <property type="project" value="InterPro"/>
</dbReference>
<name>A0A1A3H7I8_MYCMU</name>
<keyword evidence="1" id="KW-0808">Transferase</keyword>
<feature type="domain" description="2-isopropylmalate synthase LeuA allosteric (dimerisation)" evidence="2">
    <location>
        <begin position="7"/>
        <end position="159"/>
    </location>
</feature>
<sequence length="160" mass="17246">MFTSTAISTTSRFADLFDRPLPCDLREHAETMCHDTFVDHYGHQGGPVRLGSWGTAGDDDRRRGITAPRRYRASIAVGDRIATSTAAATGPVAALTAMLHERGMAVEMIKFHQLPAVGGGIATFIHGSDGVRAEWAMGWARDPVQSALRAMIACANRLHA</sequence>
<dbReference type="RefSeq" id="WP_064979934.1">
    <property type="nucleotide sequence ID" value="NZ_LZLC01000062.1"/>
</dbReference>
<dbReference type="InterPro" id="IPR013709">
    <property type="entry name" value="2-isopropylmalate_synth_dimer"/>
</dbReference>
<evidence type="ECO:0000313" key="4">
    <source>
        <dbReference type="Proteomes" id="UP000093898"/>
    </source>
</evidence>
<evidence type="ECO:0000256" key="1">
    <source>
        <dbReference type="ARBA" id="ARBA00022679"/>
    </source>
</evidence>
<proteinExistence type="predicted"/>
<dbReference type="SMART" id="SM00917">
    <property type="entry name" value="LeuA_dimer"/>
    <property type="match status" value="1"/>
</dbReference>
<dbReference type="OrthoDB" id="4773719at2"/>
<dbReference type="SUPFAM" id="SSF110921">
    <property type="entry name" value="2-isopropylmalate synthase LeuA, allosteric (dimerisation) domain"/>
    <property type="match status" value="1"/>
</dbReference>
<evidence type="ECO:0000313" key="3">
    <source>
        <dbReference type="EMBL" id="OBJ44247.1"/>
    </source>
</evidence>
<dbReference type="AlphaFoldDB" id="A0A1A3H7I8"/>
<dbReference type="EMBL" id="LZLC01000062">
    <property type="protein sequence ID" value="OBJ44247.1"/>
    <property type="molecule type" value="Genomic_DNA"/>
</dbReference>
<dbReference type="Proteomes" id="UP000093898">
    <property type="component" value="Unassembled WGS sequence"/>
</dbReference>
<dbReference type="Gene3D" id="3.30.160.270">
    <property type="match status" value="1"/>
</dbReference>
<protein>
    <submittedName>
        <fullName evidence="3">Homocitrate synthase</fullName>
    </submittedName>
</protein>
<dbReference type="GO" id="GO:0009098">
    <property type="term" value="P:L-leucine biosynthetic process"/>
    <property type="evidence" value="ECO:0007669"/>
    <property type="project" value="InterPro"/>
</dbReference>
<gene>
    <name evidence="3" type="ORF">A5630_17275</name>
</gene>
<organism evidence="3 4">
    <name type="scientific">Mycolicibacterium mucogenicum</name>
    <name type="common">Mycobacterium mucogenicum</name>
    <dbReference type="NCBI Taxonomy" id="56689"/>
    <lineage>
        <taxon>Bacteria</taxon>
        <taxon>Bacillati</taxon>
        <taxon>Actinomycetota</taxon>
        <taxon>Actinomycetes</taxon>
        <taxon>Mycobacteriales</taxon>
        <taxon>Mycobacteriaceae</taxon>
        <taxon>Mycolicibacterium</taxon>
    </lineage>
</organism>
<comment type="caution">
    <text evidence="3">The sequence shown here is derived from an EMBL/GenBank/DDBJ whole genome shotgun (WGS) entry which is preliminary data.</text>
</comment>
<accession>A0A1A3H7I8</accession>
<evidence type="ECO:0000259" key="2">
    <source>
        <dbReference type="SMART" id="SM00917"/>
    </source>
</evidence>
<dbReference type="InterPro" id="IPR036230">
    <property type="entry name" value="LeuA_allosteric_dom_sf"/>
</dbReference>
<reference evidence="3 4" key="1">
    <citation type="submission" date="2016-06" db="EMBL/GenBank/DDBJ databases">
        <authorList>
            <person name="Kjaerup R.B."/>
            <person name="Dalgaard T.S."/>
            <person name="Juul-Madsen H.R."/>
        </authorList>
    </citation>
    <scope>NUCLEOTIDE SEQUENCE [LARGE SCALE GENOMIC DNA]</scope>
    <source>
        <strain evidence="3 4">1127319.6</strain>
    </source>
</reference>
<dbReference type="STRING" id="56689.GCA_001291445_05381"/>